<keyword evidence="5" id="KW-1185">Reference proteome</keyword>
<sequence length="245" mass="26270">MTATERAPREPLPLPRSIEPDARRSVALLVGIAAIVAFVALRLVVASGGHRPLPIDVWWRDLMLASVNDPLIALAWIPGIVGGTLGMIIVGLVIILLFLWRRRPWDAVTLAAAMVAVVAIGAPMAAIIARARPESSLAESVATSFPSGHTAVATTAAVVLGLLLRHGYVWALGSLWVILMMWSRTYLRAHWLSDVIAGMLEGVVVATLVWCVVEAVRDRRAARSTDLTTTDPLTTDTPTERPTGA</sequence>
<reference evidence="4 5" key="1">
    <citation type="submission" date="2018-12" db="EMBL/GenBank/DDBJ databases">
        <authorList>
            <person name="Li F."/>
        </authorList>
    </citation>
    <scope>NUCLEOTIDE SEQUENCE [LARGE SCALE GENOMIC DNA]</scope>
    <source>
        <strain evidence="4 5">EGI 6500705</strain>
    </source>
</reference>
<dbReference type="SUPFAM" id="SSF48317">
    <property type="entry name" value="Acid phosphatase/Vanadium-dependent haloperoxidase"/>
    <property type="match status" value="1"/>
</dbReference>
<proteinExistence type="predicted"/>
<dbReference type="InterPro" id="IPR000326">
    <property type="entry name" value="PAP2/HPO"/>
</dbReference>
<dbReference type="RefSeq" id="WP_127046708.1">
    <property type="nucleotide sequence ID" value="NZ_RZGZ01000001.1"/>
</dbReference>
<evidence type="ECO:0000259" key="3">
    <source>
        <dbReference type="SMART" id="SM00014"/>
    </source>
</evidence>
<dbReference type="AlphaFoldDB" id="A0A3S0XQM8"/>
<dbReference type="Gene3D" id="1.20.144.10">
    <property type="entry name" value="Phosphatidic acid phosphatase type 2/haloperoxidase"/>
    <property type="match status" value="1"/>
</dbReference>
<gene>
    <name evidence="4" type="ORF">ELQ94_02195</name>
</gene>
<dbReference type="EMBL" id="RZGZ01000001">
    <property type="protein sequence ID" value="RUR03379.1"/>
    <property type="molecule type" value="Genomic_DNA"/>
</dbReference>
<protein>
    <submittedName>
        <fullName evidence="4">Phosphatase PAP2 family protein</fullName>
    </submittedName>
</protein>
<dbReference type="PANTHER" id="PTHR14969:SF13">
    <property type="entry name" value="AT30094P"/>
    <property type="match status" value="1"/>
</dbReference>
<evidence type="ECO:0000256" key="2">
    <source>
        <dbReference type="SAM" id="Phobius"/>
    </source>
</evidence>
<evidence type="ECO:0000313" key="4">
    <source>
        <dbReference type="EMBL" id="RUR03379.1"/>
    </source>
</evidence>
<feature type="transmembrane region" description="Helical" evidence="2">
    <location>
        <begin position="167"/>
        <end position="183"/>
    </location>
</feature>
<feature type="transmembrane region" description="Helical" evidence="2">
    <location>
        <begin position="26"/>
        <end position="45"/>
    </location>
</feature>
<feature type="transmembrane region" description="Helical" evidence="2">
    <location>
        <begin position="141"/>
        <end position="160"/>
    </location>
</feature>
<dbReference type="PANTHER" id="PTHR14969">
    <property type="entry name" value="SPHINGOSINE-1-PHOSPHATE PHOSPHOHYDROLASE"/>
    <property type="match status" value="1"/>
</dbReference>
<organism evidence="4 5">
    <name type="scientific">Labedella endophytica</name>
    <dbReference type="NCBI Taxonomy" id="1523160"/>
    <lineage>
        <taxon>Bacteria</taxon>
        <taxon>Bacillati</taxon>
        <taxon>Actinomycetota</taxon>
        <taxon>Actinomycetes</taxon>
        <taxon>Micrococcales</taxon>
        <taxon>Microbacteriaceae</taxon>
        <taxon>Labedella</taxon>
    </lineage>
</organism>
<keyword evidence="2" id="KW-0472">Membrane</keyword>
<dbReference type="InterPro" id="IPR036938">
    <property type="entry name" value="PAP2/HPO_sf"/>
</dbReference>
<feature type="transmembrane region" description="Helical" evidence="2">
    <location>
        <begin position="107"/>
        <end position="129"/>
    </location>
</feature>
<dbReference type="SMART" id="SM00014">
    <property type="entry name" value="acidPPc"/>
    <property type="match status" value="1"/>
</dbReference>
<comment type="caution">
    <text evidence="4">The sequence shown here is derived from an EMBL/GenBank/DDBJ whole genome shotgun (WGS) entry which is preliminary data.</text>
</comment>
<dbReference type="Proteomes" id="UP000274909">
    <property type="component" value="Unassembled WGS sequence"/>
</dbReference>
<feature type="domain" description="Phosphatidic acid phosphatase type 2/haloperoxidase" evidence="3">
    <location>
        <begin position="107"/>
        <end position="210"/>
    </location>
</feature>
<feature type="transmembrane region" description="Helical" evidence="2">
    <location>
        <begin position="195"/>
        <end position="213"/>
    </location>
</feature>
<evidence type="ECO:0000256" key="1">
    <source>
        <dbReference type="SAM" id="MobiDB-lite"/>
    </source>
</evidence>
<evidence type="ECO:0000313" key="5">
    <source>
        <dbReference type="Proteomes" id="UP000274909"/>
    </source>
</evidence>
<name>A0A3S0XQM8_9MICO</name>
<feature type="compositionally biased region" description="Low complexity" evidence="1">
    <location>
        <begin position="225"/>
        <end position="237"/>
    </location>
</feature>
<accession>A0A3S0XQM8</accession>
<dbReference type="Pfam" id="PF01569">
    <property type="entry name" value="PAP2"/>
    <property type="match status" value="1"/>
</dbReference>
<keyword evidence="2" id="KW-1133">Transmembrane helix</keyword>
<feature type="transmembrane region" description="Helical" evidence="2">
    <location>
        <begin position="71"/>
        <end position="100"/>
    </location>
</feature>
<keyword evidence="2" id="KW-0812">Transmembrane</keyword>
<feature type="region of interest" description="Disordered" evidence="1">
    <location>
        <begin position="224"/>
        <end position="245"/>
    </location>
</feature>
<dbReference type="OrthoDB" id="5289372at2"/>